<organism evidence="1 2">
    <name type="scientific">Catharanthus roseus</name>
    <name type="common">Madagascar periwinkle</name>
    <name type="synonym">Vinca rosea</name>
    <dbReference type="NCBI Taxonomy" id="4058"/>
    <lineage>
        <taxon>Eukaryota</taxon>
        <taxon>Viridiplantae</taxon>
        <taxon>Streptophyta</taxon>
        <taxon>Embryophyta</taxon>
        <taxon>Tracheophyta</taxon>
        <taxon>Spermatophyta</taxon>
        <taxon>Magnoliopsida</taxon>
        <taxon>eudicotyledons</taxon>
        <taxon>Gunneridae</taxon>
        <taxon>Pentapetalae</taxon>
        <taxon>asterids</taxon>
        <taxon>lamiids</taxon>
        <taxon>Gentianales</taxon>
        <taxon>Apocynaceae</taxon>
        <taxon>Rauvolfioideae</taxon>
        <taxon>Vinceae</taxon>
        <taxon>Catharanthinae</taxon>
        <taxon>Catharanthus</taxon>
    </lineage>
</organism>
<accession>A0ACC0B0D4</accession>
<gene>
    <name evidence="1" type="ORF">M9H77_16130</name>
</gene>
<dbReference type="EMBL" id="CM044704">
    <property type="protein sequence ID" value="KAI5666277.1"/>
    <property type="molecule type" value="Genomic_DNA"/>
</dbReference>
<proteinExistence type="predicted"/>
<evidence type="ECO:0000313" key="2">
    <source>
        <dbReference type="Proteomes" id="UP001060085"/>
    </source>
</evidence>
<reference evidence="2" key="1">
    <citation type="journal article" date="2023" name="Nat. Plants">
        <title>Single-cell RNA sequencing provides a high-resolution roadmap for understanding the multicellular compartmentation of specialized metabolism.</title>
        <authorList>
            <person name="Sun S."/>
            <person name="Shen X."/>
            <person name="Li Y."/>
            <person name="Li Y."/>
            <person name="Wang S."/>
            <person name="Li R."/>
            <person name="Zhang H."/>
            <person name="Shen G."/>
            <person name="Guo B."/>
            <person name="Wei J."/>
            <person name="Xu J."/>
            <person name="St-Pierre B."/>
            <person name="Chen S."/>
            <person name="Sun C."/>
        </authorList>
    </citation>
    <scope>NUCLEOTIDE SEQUENCE [LARGE SCALE GENOMIC DNA]</scope>
</reference>
<protein>
    <submittedName>
        <fullName evidence="1">Uncharacterized protein</fullName>
    </submittedName>
</protein>
<keyword evidence="2" id="KW-1185">Reference proteome</keyword>
<name>A0ACC0B0D4_CATRO</name>
<sequence length="241" mass="26911">MAMTMSGSSVWVTLKRVPQTPFLTSLPHTPATNNKELNSMRSNPSLFLSSSVVEWSAINRLVNIRIKGLALTVKSRQPFHVFAFYPIVSHCVRFENHRQYLGVAFYPQRERYSPFGSVVGEEGFEPPTPWFVATCSNPLSYKLHLISSGSVPGSRASFDASTPNKLQVGIVELSLEKGRRYRYLRATPEKTANLVGQGQAGHRHLSPSCFARLIYSRTGRYGLIYVICYACLRLSADCIAC</sequence>
<evidence type="ECO:0000313" key="1">
    <source>
        <dbReference type="EMBL" id="KAI5666277.1"/>
    </source>
</evidence>
<dbReference type="Proteomes" id="UP001060085">
    <property type="component" value="Linkage Group LG04"/>
</dbReference>
<comment type="caution">
    <text evidence="1">The sequence shown here is derived from an EMBL/GenBank/DDBJ whole genome shotgun (WGS) entry which is preliminary data.</text>
</comment>